<keyword evidence="3" id="KW-0866">Nonsense-mediated mRNA decay</keyword>
<evidence type="ECO:0000256" key="1">
    <source>
        <dbReference type="ARBA" id="ARBA00004123"/>
    </source>
</evidence>
<evidence type="ECO:0000259" key="6">
    <source>
        <dbReference type="Pfam" id="PF03467"/>
    </source>
</evidence>
<dbReference type="InterPro" id="IPR005120">
    <property type="entry name" value="UPF3_dom"/>
</dbReference>
<dbReference type="GO" id="GO:0003729">
    <property type="term" value="F:mRNA binding"/>
    <property type="evidence" value="ECO:0007669"/>
    <property type="project" value="TreeGrafter"/>
</dbReference>
<evidence type="ECO:0000256" key="5">
    <source>
        <dbReference type="SAM" id="MobiDB-lite"/>
    </source>
</evidence>
<feature type="domain" description="UPF3" evidence="6">
    <location>
        <begin position="57"/>
        <end position="242"/>
    </location>
</feature>
<feature type="compositionally biased region" description="Basic and acidic residues" evidence="5">
    <location>
        <begin position="238"/>
        <end position="251"/>
    </location>
</feature>
<proteinExistence type="inferred from homology"/>
<dbReference type="InterPro" id="IPR035979">
    <property type="entry name" value="RBD_domain_sf"/>
</dbReference>
<dbReference type="SUPFAM" id="SSF54928">
    <property type="entry name" value="RNA-binding domain, RBD"/>
    <property type="match status" value="1"/>
</dbReference>
<feature type="compositionally biased region" description="Polar residues" evidence="5">
    <location>
        <begin position="333"/>
        <end position="344"/>
    </location>
</feature>
<keyword evidence="4" id="KW-0539">Nucleus</keyword>
<sequence length="664" mass="66908">MAPANGVLPIPVSAIQKGGNTASSNPSAAATPADSSTPAAKSISNGGGGGAKATSPRLKLVLRRLPPGLVQAELESALGDEWKLGEGKVDYFLFKPGKVSTDLAKPSRPARAYFRVTSASHIPTLSSKIQSTPIVATAHPTPSGANVNSLHTGQPTLEFAPYARVPSAKRRVDARQGSIDTDPDFKAFLERLTNPSPKTAAAAAVGDAAVTAAGAEDDSTDAESKAAVITTPLIEHLREKKAAKERERAEAKAAAAAGKKDGRHVRKESREQSGKTSGTTVAGDKKGIKAAREKGDKGTAASPDKKPGSRRERTDKATKEAVRVLQARDRTGSSEATTTISSSKAVAPPPLTEAGTAAGGAVASGGTGGGKEAPKERRRGSAAVAAKMLQRDLGLAPRRSRKAEAAAAASGSAADNNKQGGAGVAADAVEGGGTKVSEQGVAVAAAGQGERGDATKQDGGSRGGEVGQGKARGRKGGEKSYEKAGDATGGGQQRSGPTRSERRAAKAASIAAEKEARKEQLAGIAEGAETTASKAPPKPPVILKKSPAGESPLSADGVHLPATTDSASSFTSGPKTAAFLKHANPSQGVTVESLTAALSAFGVLRPGGVELDARRKGFATAVFERPEGLAAAVAGSPVRVEQASVVVVEKREKTPGGGSASKGT</sequence>
<dbReference type="Pfam" id="PF03467">
    <property type="entry name" value="Smg4_UPF3"/>
    <property type="match status" value="1"/>
</dbReference>
<dbReference type="EMBL" id="MU001672">
    <property type="protein sequence ID" value="KAF2461174.1"/>
    <property type="molecule type" value="Genomic_DNA"/>
</dbReference>
<comment type="similarity">
    <text evidence="2">Belongs to the RENT3 family.</text>
</comment>
<evidence type="ECO:0000256" key="4">
    <source>
        <dbReference type="ARBA" id="ARBA00023242"/>
    </source>
</evidence>
<protein>
    <submittedName>
        <fullName evidence="7">Smg-4/UPF3 family-domain-containing protein</fullName>
    </submittedName>
</protein>
<dbReference type="GO" id="GO:0000184">
    <property type="term" value="P:nuclear-transcribed mRNA catabolic process, nonsense-mediated decay"/>
    <property type="evidence" value="ECO:0007669"/>
    <property type="project" value="UniProtKB-KW"/>
</dbReference>
<dbReference type="PANTHER" id="PTHR13112">
    <property type="entry name" value="UPF3 REGULATOR OF NONSENSE TRANSCRIPTS-LIKE PROTEIN"/>
    <property type="match status" value="1"/>
</dbReference>
<dbReference type="OrthoDB" id="18087at2759"/>
<dbReference type="Gene3D" id="3.30.70.330">
    <property type="match status" value="1"/>
</dbReference>
<dbReference type="PANTHER" id="PTHR13112:SF0">
    <property type="entry name" value="FI21285P1"/>
    <property type="match status" value="1"/>
</dbReference>
<feature type="compositionally biased region" description="Basic and acidic residues" evidence="5">
    <location>
        <begin position="283"/>
        <end position="332"/>
    </location>
</feature>
<dbReference type="GO" id="GO:0045727">
    <property type="term" value="P:positive regulation of translation"/>
    <property type="evidence" value="ECO:0007669"/>
    <property type="project" value="TreeGrafter"/>
</dbReference>
<gene>
    <name evidence="7" type="ORF">BDY21DRAFT_376907</name>
</gene>
<feature type="region of interest" description="Disordered" evidence="5">
    <location>
        <begin position="1"/>
        <end position="54"/>
    </location>
</feature>
<evidence type="ECO:0000313" key="8">
    <source>
        <dbReference type="Proteomes" id="UP000799766"/>
    </source>
</evidence>
<keyword evidence="8" id="KW-1185">Reference proteome</keyword>
<evidence type="ECO:0000256" key="2">
    <source>
        <dbReference type="ARBA" id="ARBA00005991"/>
    </source>
</evidence>
<accession>A0A6A6PB28</accession>
<reference evidence="7" key="1">
    <citation type="journal article" date="2020" name="Stud. Mycol.">
        <title>101 Dothideomycetes genomes: a test case for predicting lifestyles and emergence of pathogens.</title>
        <authorList>
            <person name="Haridas S."/>
            <person name="Albert R."/>
            <person name="Binder M."/>
            <person name="Bloem J."/>
            <person name="Labutti K."/>
            <person name="Salamov A."/>
            <person name="Andreopoulos B."/>
            <person name="Baker S."/>
            <person name="Barry K."/>
            <person name="Bills G."/>
            <person name="Bluhm B."/>
            <person name="Cannon C."/>
            <person name="Castanera R."/>
            <person name="Culley D."/>
            <person name="Daum C."/>
            <person name="Ezra D."/>
            <person name="Gonzalez J."/>
            <person name="Henrissat B."/>
            <person name="Kuo A."/>
            <person name="Liang C."/>
            <person name="Lipzen A."/>
            <person name="Lutzoni F."/>
            <person name="Magnuson J."/>
            <person name="Mondo S."/>
            <person name="Nolan M."/>
            <person name="Ohm R."/>
            <person name="Pangilinan J."/>
            <person name="Park H.-J."/>
            <person name="Ramirez L."/>
            <person name="Alfaro M."/>
            <person name="Sun H."/>
            <person name="Tritt A."/>
            <person name="Yoshinaga Y."/>
            <person name="Zwiers L.-H."/>
            <person name="Turgeon B."/>
            <person name="Goodwin S."/>
            <person name="Spatafora J."/>
            <person name="Crous P."/>
            <person name="Grigoriev I."/>
        </authorList>
    </citation>
    <scope>NUCLEOTIDE SEQUENCE</scope>
    <source>
        <strain evidence="7">ATCC 16933</strain>
    </source>
</reference>
<evidence type="ECO:0000256" key="3">
    <source>
        <dbReference type="ARBA" id="ARBA00023161"/>
    </source>
</evidence>
<feature type="compositionally biased region" description="Gly residues" evidence="5">
    <location>
        <begin position="362"/>
        <end position="371"/>
    </location>
</feature>
<comment type="subcellular location">
    <subcellularLocation>
        <location evidence="1">Nucleus</location>
    </subcellularLocation>
</comment>
<name>A0A6A6PB28_9PEZI</name>
<dbReference type="CDD" id="cd12455">
    <property type="entry name" value="RRM_like_Smg4_UPF3"/>
    <property type="match status" value="1"/>
</dbReference>
<feature type="region of interest" description="Disordered" evidence="5">
    <location>
        <begin position="440"/>
        <end position="572"/>
    </location>
</feature>
<evidence type="ECO:0000313" key="7">
    <source>
        <dbReference type="EMBL" id="KAF2461174.1"/>
    </source>
</evidence>
<dbReference type="InterPro" id="IPR039722">
    <property type="entry name" value="Upf3"/>
</dbReference>
<organism evidence="7 8">
    <name type="scientific">Lineolata rhizophorae</name>
    <dbReference type="NCBI Taxonomy" id="578093"/>
    <lineage>
        <taxon>Eukaryota</taxon>
        <taxon>Fungi</taxon>
        <taxon>Dikarya</taxon>
        <taxon>Ascomycota</taxon>
        <taxon>Pezizomycotina</taxon>
        <taxon>Dothideomycetes</taxon>
        <taxon>Dothideomycetes incertae sedis</taxon>
        <taxon>Lineolatales</taxon>
        <taxon>Lineolataceae</taxon>
        <taxon>Lineolata</taxon>
    </lineage>
</organism>
<feature type="compositionally biased region" description="Low complexity" evidence="5">
    <location>
        <begin position="21"/>
        <end position="42"/>
    </location>
</feature>
<dbReference type="InterPro" id="IPR012677">
    <property type="entry name" value="Nucleotide-bd_a/b_plait_sf"/>
</dbReference>
<feature type="compositionally biased region" description="Polar residues" evidence="5">
    <location>
        <begin position="563"/>
        <end position="572"/>
    </location>
</feature>
<dbReference type="GO" id="GO:0005730">
    <property type="term" value="C:nucleolus"/>
    <property type="evidence" value="ECO:0007669"/>
    <property type="project" value="TreeGrafter"/>
</dbReference>
<dbReference type="GO" id="GO:0005737">
    <property type="term" value="C:cytoplasm"/>
    <property type="evidence" value="ECO:0007669"/>
    <property type="project" value="TreeGrafter"/>
</dbReference>
<feature type="compositionally biased region" description="Low complexity" evidence="5">
    <location>
        <begin position="405"/>
        <end position="414"/>
    </location>
</feature>
<dbReference type="AlphaFoldDB" id="A0A6A6PB28"/>
<dbReference type="Proteomes" id="UP000799766">
    <property type="component" value="Unassembled WGS sequence"/>
</dbReference>
<feature type="non-terminal residue" evidence="7">
    <location>
        <position position="664"/>
    </location>
</feature>
<feature type="region of interest" description="Disordered" evidence="5">
    <location>
        <begin position="238"/>
        <end position="427"/>
    </location>
</feature>
<feature type="compositionally biased region" description="Basic and acidic residues" evidence="5">
    <location>
        <begin position="475"/>
        <end position="485"/>
    </location>
</feature>